<gene>
    <name evidence="4" type="ORF">JM658_05200</name>
</gene>
<reference evidence="4 5" key="1">
    <citation type="submission" date="2021-01" db="EMBL/GenBank/DDBJ databases">
        <title>Genome sequencing of Joostella atrarenae M1-2 (= KCTC 23194).</title>
        <authorList>
            <person name="Zakaria M.R."/>
            <person name="Lam M.Q."/>
            <person name="Chong C.S."/>
        </authorList>
    </citation>
    <scope>NUCLEOTIDE SEQUENCE [LARGE SCALE GENOMIC DNA]</scope>
    <source>
        <strain evidence="4 5">M1-2</strain>
    </source>
</reference>
<comment type="caution">
    <text evidence="4">The sequence shown here is derived from an EMBL/GenBank/DDBJ whole genome shotgun (WGS) entry which is preliminary data.</text>
</comment>
<proteinExistence type="inferred from homology"/>
<dbReference type="RefSeq" id="WP_236958182.1">
    <property type="nucleotide sequence ID" value="NZ_JAETXX010000002.1"/>
</dbReference>
<dbReference type="InterPro" id="IPR006015">
    <property type="entry name" value="Universal_stress_UspA"/>
</dbReference>
<dbReference type="InterPro" id="IPR014729">
    <property type="entry name" value="Rossmann-like_a/b/a_fold"/>
</dbReference>
<dbReference type="InterPro" id="IPR006016">
    <property type="entry name" value="UspA"/>
</dbReference>
<sequence length="152" mass="17026">MERVLIAIDYNPTSEEVVKKGYQLAKKLGAEVCLMHVISNLQYYGIQYPSFMGYDTMNIPYDPSIQDEMKNVAKDFLDTATKHLNDSTISSHIAEGDTADEVLEYAKEWDASLIVMGTHSHSTLEKILIGTVASSVLEHTKIPVFMVPIKKD</sequence>
<dbReference type="Pfam" id="PF00582">
    <property type="entry name" value="Usp"/>
    <property type="match status" value="1"/>
</dbReference>
<evidence type="ECO:0000256" key="1">
    <source>
        <dbReference type="ARBA" id="ARBA00008791"/>
    </source>
</evidence>
<dbReference type="PANTHER" id="PTHR46268:SF6">
    <property type="entry name" value="UNIVERSAL STRESS PROTEIN UP12"/>
    <property type="match status" value="1"/>
</dbReference>
<evidence type="ECO:0000259" key="3">
    <source>
        <dbReference type="Pfam" id="PF00582"/>
    </source>
</evidence>
<evidence type="ECO:0000313" key="4">
    <source>
        <dbReference type="EMBL" id="MCF8714220.1"/>
    </source>
</evidence>
<accession>A0ABS9J1B1</accession>
<dbReference type="PANTHER" id="PTHR46268">
    <property type="entry name" value="STRESS RESPONSE PROTEIN NHAX"/>
    <property type="match status" value="1"/>
</dbReference>
<organism evidence="4 5">
    <name type="scientific">Joostella atrarenae</name>
    <dbReference type="NCBI Taxonomy" id="679257"/>
    <lineage>
        <taxon>Bacteria</taxon>
        <taxon>Pseudomonadati</taxon>
        <taxon>Bacteroidota</taxon>
        <taxon>Flavobacteriia</taxon>
        <taxon>Flavobacteriales</taxon>
        <taxon>Flavobacteriaceae</taxon>
        <taxon>Joostella</taxon>
    </lineage>
</organism>
<evidence type="ECO:0000256" key="2">
    <source>
        <dbReference type="PIRNR" id="PIRNR006276"/>
    </source>
</evidence>
<evidence type="ECO:0000313" key="5">
    <source>
        <dbReference type="Proteomes" id="UP000829517"/>
    </source>
</evidence>
<dbReference type="PRINTS" id="PR01438">
    <property type="entry name" value="UNVRSLSTRESS"/>
</dbReference>
<comment type="similarity">
    <text evidence="1 2">Belongs to the universal stress protein A family.</text>
</comment>
<comment type="subcellular location">
    <subcellularLocation>
        <location evidence="2">Cytoplasm</location>
    </subcellularLocation>
</comment>
<dbReference type="SUPFAM" id="SSF52402">
    <property type="entry name" value="Adenine nucleotide alpha hydrolases-like"/>
    <property type="match status" value="1"/>
</dbReference>
<protein>
    <recommendedName>
        <fullName evidence="2">Universal stress protein</fullName>
    </recommendedName>
</protein>
<feature type="domain" description="UspA" evidence="3">
    <location>
        <begin position="2"/>
        <end position="148"/>
    </location>
</feature>
<keyword evidence="5" id="KW-1185">Reference proteome</keyword>
<dbReference type="PIRSF" id="PIRSF006276">
    <property type="entry name" value="UspA"/>
    <property type="match status" value="1"/>
</dbReference>
<dbReference type="EMBL" id="JAETXX010000002">
    <property type="protein sequence ID" value="MCF8714220.1"/>
    <property type="molecule type" value="Genomic_DNA"/>
</dbReference>
<keyword evidence="2" id="KW-0963">Cytoplasm</keyword>
<dbReference type="Gene3D" id="3.40.50.620">
    <property type="entry name" value="HUPs"/>
    <property type="match status" value="1"/>
</dbReference>
<name>A0ABS9J1B1_9FLAO</name>
<dbReference type="CDD" id="cd00293">
    <property type="entry name" value="USP-like"/>
    <property type="match status" value="1"/>
</dbReference>
<dbReference type="Proteomes" id="UP000829517">
    <property type="component" value="Unassembled WGS sequence"/>
</dbReference>